<keyword evidence="1" id="KW-0812">Transmembrane</keyword>
<name>A0A0G0FGX2_9BACT</name>
<proteinExistence type="predicted"/>
<protein>
    <submittedName>
        <fullName evidence="2">Uncharacterized protein</fullName>
    </submittedName>
</protein>
<dbReference type="EMBL" id="LBQX01000015">
    <property type="protein sequence ID" value="KKP86745.1"/>
    <property type="molecule type" value="Genomic_DNA"/>
</dbReference>
<dbReference type="AlphaFoldDB" id="A0A0G0FGX2"/>
<accession>A0A0G0FGX2</accession>
<gene>
    <name evidence="2" type="ORF">UR89_C0015G0008</name>
</gene>
<organism evidence="2 3">
    <name type="scientific">Candidatus Roizmanbacteria bacterium GW2011_GWA2_35_8</name>
    <dbReference type="NCBI Taxonomy" id="1618479"/>
    <lineage>
        <taxon>Bacteria</taxon>
        <taxon>Candidatus Roizmaniibacteriota</taxon>
    </lineage>
</organism>
<evidence type="ECO:0000256" key="1">
    <source>
        <dbReference type="SAM" id="Phobius"/>
    </source>
</evidence>
<keyword evidence="1" id="KW-0472">Membrane</keyword>
<comment type="caution">
    <text evidence="2">The sequence shown here is derived from an EMBL/GenBank/DDBJ whole genome shotgun (WGS) entry which is preliminary data.</text>
</comment>
<evidence type="ECO:0000313" key="3">
    <source>
        <dbReference type="Proteomes" id="UP000034536"/>
    </source>
</evidence>
<evidence type="ECO:0000313" key="2">
    <source>
        <dbReference type="EMBL" id="KKP86745.1"/>
    </source>
</evidence>
<keyword evidence="1" id="KW-1133">Transmembrane helix</keyword>
<sequence length="65" mass="7898">MIIFLAYYFIVCVFPIFLLNKFGPKIDEPEWKEINRMNAYMRSPEFIKRRDKLLVKFLKGGDQHE</sequence>
<reference evidence="2 3" key="1">
    <citation type="journal article" date="2015" name="Nature">
        <title>rRNA introns, odd ribosomes, and small enigmatic genomes across a large radiation of phyla.</title>
        <authorList>
            <person name="Brown C.T."/>
            <person name="Hug L.A."/>
            <person name="Thomas B.C."/>
            <person name="Sharon I."/>
            <person name="Castelle C.J."/>
            <person name="Singh A."/>
            <person name="Wilkins M.J."/>
            <person name="Williams K.H."/>
            <person name="Banfield J.F."/>
        </authorList>
    </citation>
    <scope>NUCLEOTIDE SEQUENCE [LARGE SCALE GENOMIC DNA]</scope>
</reference>
<feature type="transmembrane region" description="Helical" evidence="1">
    <location>
        <begin position="6"/>
        <end position="23"/>
    </location>
</feature>
<dbReference type="Proteomes" id="UP000034536">
    <property type="component" value="Unassembled WGS sequence"/>
</dbReference>